<dbReference type="Proteomes" id="UP001156670">
    <property type="component" value="Unassembled WGS sequence"/>
</dbReference>
<accession>A0ABQ5XLG7</accession>
<protein>
    <submittedName>
        <fullName evidence="1">Uncharacterized protein</fullName>
    </submittedName>
</protein>
<reference evidence="2" key="1">
    <citation type="journal article" date="2019" name="Int. J. Syst. Evol. Microbiol.">
        <title>The Global Catalogue of Microorganisms (GCM) 10K type strain sequencing project: providing services to taxonomists for standard genome sequencing and annotation.</title>
        <authorList>
            <consortium name="The Broad Institute Genomics Platform"/>
            <consortium name="The Broad Institute Genome Sequencing Center for Infectious Disease"/>
            <person name="Wu L."/>
            <person name="Ma J."/>
        </authorList>
    </citation>
    <scope>NUCLEOTIDE SEQUENCE [LARGE SCALE GENOMIC DNA]</scope>
    <source>
        <strain evidence="2">NBRC 111980</strain>
    </source>
</reference>
<comment type="caution">
    <text evidence="1">The sequence shown here is derived from an EMBL/GenBank/DDBJ whole genome shotgun (WGS) entry which is preliminary data.</text>
</comment>
<keyword evidence="2" id="KW-1185">Reference proteome</keyword>
<gene>
    <name evidence="1" type="ORF">GCM10007901_01990</name>
</gene>
<evidence type="ECO:0000313" key="1">
    <source>
        <dbReference type="EMBL" id="GLQ91249.1"/>
    </source>
</evidence>
<name>A0ABQ5XLG7_9GAMM</name>
<dbReference type="EMBL" id="BSOB01000003">
    <property type="protein sequence ID" value="GLQ91249.1"/>
    <property type="molecule type" value="Genomic_DNA"/>
</dbReference>
<proteinExistence type="predicted"/>
<evidence type="ECO:0000313" key="2">
    <source>
        <dbReference type="Proteomes" id="UP001156670"/>
    </source>
</evidence>
<organism evidence="1 2">
    <name type="scientific">Dyella acidisoli</name>
    <dbReference type="NCBI Taxonomy" id="1867834"/>
    <lineage>
        <taxon>Bacteria</taxon>
        <taxon>Pseudomonadati</taxon>
        <taxon>Pseudomonadota</taxon>
        <taxon>Gammaproteobacteria</taxon>
        <taxon>Lysobacterales</taxon>
        <taxon>Rhodanobacteraceae</taxon>
        <taxon>Dyella</taxon>
    </lineage>
</organism>
<sequence>MIPAICTADIGTCVEQFRRGWVIDKSADETAAADADAGEMVGSGWFAGVKVEREEQRADSDAN</sequence>